<feature type="region of interest" description="Disordered" evidence="1">
    <location>
        <begin position="1"/>
        <end position="27"/>
    </location>
</feature>
<dbReference type="AlphaFoldDB" id="A0AAE0G151"/>
<protein>
    <submittedName>
        <fullName evidence="2">Uncharacterized protein</fullName>
    </submittedName>
</protein>
<accession>A0AAE0G151</accession>
<dbReference type="EMBL" id="LGRX02010914">
    <property type="protein sequence ID" value="KAK3269502.1"/>
    <property type="molecule type" value="Genomic_DNA"/>
</dbReference>
<comment type="caution">
    <text evidence="2">The sequence shown here is derived from an EMBL/GenBank/DDBJ whole genome shotgun (WGS) entry which is preliminary data.</text>
</comment>
<evidence type="ECO:0000313" key="3">
    <source>
        <dbReference type="Proteomes" id="UP001190700"/>
    </source>
</evidence>
<keyword evidence="3" id="KW-1185">Reference proteome</keyword>
<evidence type="ECO:0000313" key="2">
    <source>
        <dbReference type="EMBL" id="KAK3269502.1"/>
    </source>
</evidence>
<gene>
    <name evidence="2" type="ORF">CYMTET_22055</name>
</gene>
<sequence>MGPFCSEFSHRHGSAGEHSDSLHHHSTRTGAALQNVFSTGFLENRENMDDRQKQFDHVIDSLKQCGESGEHPSEETCRALLKDSEALSKVLQVERVLPANLLALVLSPLPWVRTVAWRMMRNVLKSQTEAEAIQGIANQLLGQPETKLTLAMVHALDGASGMVAQGEVYALVKKALTMIQSTADIIARDSLMRRQTWTHNPACVPVGSCPSPLPKSVARAIS</sequence>
<reference evidence="2 3" key="1">
    <citation type="journal article" date="2015" name="Genome Biol. Evol.">
        <title>Comparative Genomics of a Bacterivorous Green Alga Reveals Evolutionary Causalities and Consequences of Phago-Mixotrophic Mode of Nutrition.</title>
        <authorList>
            <person name="Burns J.A."/>
            <person name="Paasch A."/>
            <person name="Narechania A."/>
            <person name="Kim E."/>
        </authorList>
    </citation>
    <scope>NUCLEOTIDE SEQUENCE [LARGE SCALE GENOMIC DNA]</scope>
    <source>
        <strain evidence="2 3">PLY_AMNH</strain>
    </source>
</reference>
<dbReference type="Proteomes" id="UP001190700">
    <property type="component" value="Unassembled WGS sequence"/>
</dbReference>
<feature type="compositionally biased region" description="Basic and acidic residues" evidence="1">
    <location>
        <begin position="8"/>
        <end position="23"/>
    </location>
</feature>
<evidence type="ECO:0000256" key="1">
    <source>
        <dbReference type="SAM" id="MobiDB-lite"/>
    </source>
</evidence>
<organism evidence="2 3">
    <name type="scientific">Cymbomonas tetramitiformis</name>
    <dbReference type="NCBI Taxonomy" id="36881"/>
    <lineage>
        <taxon>Eukaryota</taxon>
        <taxon>Viridiplantae</taxon>
        <taxon>Chlorophyta</taxon>
        <taxon>Pyramimonadophyceae</taxon>
        <taxon>Pyramimonadales</taxon>
        <taxon>Pyramimonadaceae</taxon>
        <taxon>Cymbomonas</taxon>
    </lineage>
</organism>
<name>A0AAE0G151_9CHLO</name>
<proteinExistence type="predicted"/>